<keyword evidence="2" id="KW-1185">Reference proteome</keyword>
<organism evidence="1 2">
    <name type="scientific">Lodderomyces beijingensis</name>
    <dbReference type="NCBI Taxonomy" id="1775926"/>
    <lineage>
        <taxon>Eukaryota</taxon>
        <taxon>Fungi</taxon>
        <taxon>Dikarya</taxon>
        <taxon>Ascomycota</taxon>
        <taxon>Saccharomycotina</taxon>
        <taxon>Pichiomycetes</taxon>
        <taxon>Debaryomycetaceae</taxon>
        <taxon>Candida/Lodderomyces clade</taxon>
        <taxon>Lodderomyces</taxon>
    </lineage>
</organism>
<dbReference type="RefSeq" id="XP_066832529.1">
    <property type="nucleotide sequence ID" value="XM_066975940.1"/>
</dbReference>
<name>A0ABP0ZTB8_9ASCO</name>
<sequence length="286" mass="32452">MQRILQGSMKQAHARSYATQLLFTPALKSAVGKTFHPGRRQTLFSTSTAPRRAAKPYKSDDALVETDELLSENNPWSPTFEDDPIWIQERDKIRKTKLADKYRLSYRPLYEAPASKYVSLLKRLTLSFGVVGAYGAKLIYQSAQFDDSLAYTLLAGVIIPIVVVQWKTRDYVTRIFRVYDKTKSQSLPNLVAEEQLIAEKLNFTGGRTYNELIQISDSSKELVLSPKQRWFMPYATWEEKGAKKTGGGGGKREFYVMDNIGGTKMDRIWGIVEKNSGVNNGRTFPE</sequence>
<evidence type="ECO:0000313" key="2">
    <source>
        <dbReference type="Proteomes" id="UP001497383"/>
    </source>
</evidence>
<dbReference type="EMBL" id="OZ022411">
    <property type="protein sequence ID" value="CAK9441723.1"/>
    <property type="molecule type" value="Genomic_DNA"/>
</dbReference>
<gene>
    <name evidence="1" type="ORF">LODBEIA_P55910</name>
</gene>
<protein>
    <submittedName>
        <fullName evidence="1">Uncharacterized protein</fullName>
    </submittedName>
</protein>
<dbReference type="GeneID" id="92210787"/>
<proteinExistence type="predicted"/>
<dbReference type="Proteomes" id="UP001497383">
    <property type="component" value="Chromosome 7"/>
</dbReference>
<evidence type="ECO:0000313" key="1">
    <source>
        <dbReference type="EMBL" id="CAK9441723.1"/>
    </source>
</evidence>
<reference evidence="1 2" key="1">
    <citation type="submission" date="2024-03" db="EMBL/GenBank/DDBJ databases">
        <authorList>
            <person name="Brejova B."/>
        </authorList>
    </citation>
    <scope>NUCLEOTIDE SEQUENCE [LARGE SCALE GENOMIC DNA]</scope>
    <source>
        <strain evidence="1 2">CBS 14171</strain>
    </source>
</reference>
<accession>A0ABP0ZTB8</accession>